<evidence type="ECO:0000256" key="2">
    <source>
        <dbReference type="SAM" id="Phobius"/>
    </source>
</evidence>
<dbReference type="Proteomes" id="UP001252243">
    <property type="component" value="Unassembled WGS sequence"/>
</dbReference>
<evidence type="ECO:0000313" key="4">
    <source>
        <dbReference type="Proteomes" id="UP001252243"/>
    </source>
</evidence>
<dbReference type="EMBL" id="JAVDVQ010000013">
    <property type="protein sequence ID" value="MDR7083723.1"/>
    <property type="molecule type" value="Genomic_DNA"/>
</dbReference>
<accession>A0ABU1UEZ4</accession>
<feature type="transmembrane region" description="Helical" evidence="2">
    <location>
        <begin position="104"/>
        <end position="126"/>
    </location>
</feature>
<gene>
    <name evidence="3" type="ORF">J2X01_003018</name>
</gene>
<organism evidence="3 4">
    <name type="scientific">Arthrobacter ginsengisoli</name>
    <dbReference type="NCBI Taxonomy" id="1356565"/>
    <lineage>
        <taxon>Bacteria</taxon>
        <taxon>Bacillati</taxon>
        <taxon>Actinomycetota</taxon>
        <taxon>Actinomycetes</taxon>
        <taxon>Micrococcales</taxon>
        <taxon>Micrococcaceae</taxon>
        <taxon>Arthrobacter</taxon>
    </lineage>
</organism>
<feature type="compositionally biased region" description="Basic residues" evidence="1">
    <location>
        <begin position="129"/>
        <end position="144"/>
    </location>
</feature>
<keyword evidence="2" id="KW-0472">Membrane</keyword>
<proteinExistence type="predicted"/>
<feature type="compositionally biased region" description="Low complexity" evidence="1">
    <location>
        <begin position="217"/>
        <end position="229"/>
    </location>
</feature>
<feature type="transmembrane region" description="Helical" evidence="2">
    <location>
        <begin position="61"/>
        <end position="84"/>
    </location>
</feature>
<keyword evidence="2" id="KW-1133">Transmembrane helix</keyword>
<keyword evidence="4" id="KW-1185">Reference proteome</keyword>
<protein>
    <submittedName>
        <fullName evidence="3">Uncharacterized protein</fullName>
    </submittedName>
</protein>
<evidence type="ECO:0000256" key="1">
    <source>
        <dbReference type="SAM" id="MobiDB-lite"/>
    </source>
</evidence>
<reference evidence="3 4" key="1">
    <citation type="submission" date="2023-07" db="EMBL/GenBank/DDBJ databases">
        <title>Sorghum-associated microbial communities from plants grown in Nebraska, USA.</title>
        <authorList>
            <person name="Schachtman D."/>
        </authorList>
    </citation>
    <scope>NUCLEOTIDE SEQUENCE [LARGE SCALE GENOMIC DNA]</scope>
    <source>
        <strain evidence="3 4">BE167</strain>
    </source>
</reference>
<feature type="region of interest" description="Disordered" evidence="1">
    <location>
        <begin position="129"/>
        <end position="229"/>
    </location>
</feature>
<feature type="transmembrane region" description="Helical" evidence="2">
    <location>
        <begin position="35"/>
        <end position="54"/>
    </location>
</feature>
<keyword evidence="2" id="KW-0812">Transmembrane</keyword>
<name>A0ABU1UEZ4_9MICC</name>
<evidence type="ECO:0000313" key="3">
    <source>
        <dbReference type="EMBL" id="MDR7083723.1"/>
    </source>
</evidence>
<sequence length="229" mass="23485">MGHMGNSGRIAIGAFLAALALLALTGITLHGTVFLWFLAASAAAYVACVSEVVIRRRHRTLVASGIGSILFIAFSIAFLRQWGLAFNADPDALSTRVDADHPDLYFYFAAASGAATLLLLVAGTVLPGRGRRPRAGTAPRRRPAAARGAAPRAAAARRAPSRTATARPAPRTAAGRATSQSARVPPPRAASSGLKRPASSAGGPSAAKPAAKPPAKSPARPAARSSTRR</sequence>
<feature type="compositionally biased region" description="Low complexity" evidence="1">
    <location>
        <begin position="195"/>
        <end position="210"/>
    </location>
</feature>
<comment type="caution">
    <text evidence="3">The sequence shown here is derived from an EMBL/GenBank/DDBJ whole genome shotgun (WGS) entry which is preliminary data.</text>
</comment>
<feature type="compositionally biased region" description="Low complexity" evidence="1">
    <location>
        <begin position="145"/>
        <end position="178"/>
    </location>
</feature>